<keyword evidence="5 6" id="KW-0648">Protein biosynthesis</keyword>
<dbReference type="GO" id="GO:0005852">
    <property type="term" value="C:eukaryotic translation initiation factor 3 complex"/>
    <property type="evidence" value="ECO:0007669"/>
    <property type="project" value="UniProtKB-UniRule"/>
</dbReference>
<evidence type="ECO:0000313" key="10">
    <source>
        <dbReference type="Proteomes" id="UP000249293"/>
    </source>
</evidence>
<dbReference type="GO" id="GO:0003743">
    <property type="term" value="F:translation initiation factor activity"/>
    <property type="evidence" value="ECO:0007669"/>
    <property type="project" value="UniProtKB-UniRule"/>
</dbReference>
<dbReference type="InterPro" id="IPR012677">
    <property type="entry name" value="Nucleotide-bd_a/b_plait_sf"/>
</dbReference>
<dbReference type="Gene3D" id="3.30.70.330">
    <property type="match status" value="1"/>
</dbReference>
<dbReference type="InterPro" id="IPR034363">
    <property type="entry name" value="eIF3B_RRM"/>
</dbReference>
<dbReference type="GO" id="GO:0003723">
    <property type="term" value="F:RNA binding"/>
    <property type="evidence" value="ECO:0007669"/>
    <property type="project" value="UniProtKB-UniRule"/>
</dbReference>
<dbReference type="PANTHER" id="PTHR14068">
    <property type="entry name" value="EUKARYOTIC TRANSLATION INITIATION FACTOR 3 EIF3 -RELATED"/>
    <property type="match status" value="1"/>
</dbReference>
<sequence length="749" mass="86447">MMKNNAIECTTIPNIIEDIQFEFLEVTMSVEFDPSTVDISQLDFSDLEEKYSVKQENNLIDCCVLCDGAPIAPESKAPVLKKVLTKLFSQSGKVEDMYLPVEDGKTKGYLIIRFSNPIEALKAIKSLNGKKLDVKHRLLVNKLSDIEEYVLSGKVNDEFNAPEFPPFKETGHLNQWLVDPKGRDQFLINYNQSVGIYWYRKNLENEAVIEPREQWTSTYMKWSPKGKYLFSMFPQGVQSWGGEGFQRINRHLHPGVRLIDFSPNEKFLVTLSPEPIMDPMELREELRKDYPFKSEDIGKKLVIWDIAIGLPVKTFALPPNLENATRMPWPLIKWSYDDKYCARMGPDALAIYETEKDFQLLGKNTVRIEGIQDFSFAPAGIKLSSSKKSDPLDVVLTYWTPETENQSAKVSVMSIPNKSVLRTIPLVQVKDIKLDWNESGKYLCCNVTRHKKSKKTFFSNMHIFQLSEKDIPVDKIELQDLVLNFKWEPNSNKFITISRIDKGELSNSNVATESNTITFFDVEEVKVGTTSLKKWVKLTSLENNTCTDISWSPKGRFVILTSFNTQNPELKFYDVEFDDDKPKDQNPKVQSNLKLLSTQTFSGLTDLQWEKSGRFVTAVSSSWKTKINNGYSIYDVAGHLLKEEHINGFKEFLWRPRPESLLTSNDKKRVRKNLKEYAAQFEEADTMDTNAALREIILRRRQLLQEWNEYRNQVRSKLQLKDVSENVEVETIETVKEIIVEEKEEVIED</sequence>
<comment type="subunit">
    <text evidence="6 7">Component of the eukaryotic translation initiation factor 3 (eIF-3) complex.</text>
</comment>
<evidence type="ECO:0000256" key="5">
    <source>
        <dbReference type="ARBA" id="ARBA00022917"/>
    </source>
</evidence>
<dbReference type="GO" id="GO:0031369">
    <property type="term" value="F:translation initiation factor binding"/>
    <property type="evidence" value="ECO:0007669"/>
    <property type="project" value="InterPro"/>
</dbReference>
<dbReference type="InterPro" id="IPR035979">
    <property type="entry name" value="RBD_domain_sf"/>
</dbReference>
<dbReference type="Pfam" id="PF00076">
    <property type="entry name" value="RRM_1"/>
    <property type="match status" value="1"/>
</dbReference>
<dbReference type="STRING" id="4909.A0A2U9R538"/>
<dbReference type="SUPFAM" id="SSF82171">
    <property type="entry name" value="DPP6 N-terminal domain-like"/>
    <property type="match status" value="1"/>
</dbReference>
<comment type="subcellular location">
    <subcellularLocation>
        <location evidence="1 6 7">Cytoplasm</location>
    </subcellularLocation>
</comment>
<keyword evidence="2 6" id="KW-0963">Cytoplasm</keyword>
<keyword evidence="3 6" id="KW-0396">Initiation factor</keyword>
<evidence type="ECO:0000259" key="8">
    <source>
        <dbReference type="PROSITE" id="PS50102"/>
    </source>
</evidence>
<gene>
    <name evidence="6" type="primary">PRT1</name>
    <name evidence="9" type="ORF">C5L36_0C04030</name>
</gene>
<name>A0A2U9R538_PICKU</name>
<dbReference type="InterPro" id="IPR000504">
    <property type="entry name" value="RRM_dom"/>
</dbReference>
<dbReference type="Pfam" id="PF08662">
    <property type="entry name" value="eIF2A"/>
    <property type="match status" value="1"/>
</dbReference>
<dbReference type="InterPro" id="IPR013979">
    <property type="entry name" value="TIF_beta_prop-like"/>
</dbReference>
<reference evidence="9 10" key="1">
    <citation type="submission" date="2018-06" db="EMBL/GenBank/DDBJ databases">
        <title>Population genomics shows no distinction between pathogenic Candida krusei and environmental Pichia kudriavzevii: One species, four names.</title>
        <authorList>
            <person name="Douglass A.P."/>
            <person name="Offei B."/>
            <person name="Braun-Galleani S."/>
            <person name="Coughlan A.Y."/>
            <person name="Martos A."/>
            <person name="Ortiz-Merino R.A."/>
            <person name="Byrne K.P."/>
            <person name="Wolfe K.H."/>
        </authorList>
    </citation>
    <scope>NUCLEOTIDE SEQUENCE [LARGE SCALE GENOMIC DNA]</scope>
    <source>
        <strain evidence="9 10">CBS573</strain>
    </source>
</reference>
<dbReference type="AlphaFoldDB" id="A0A2U9R538"/>
<comment type="function">
    <text evidence="7">Component of the eukaryotic translation initiation factor 3 (eIF-3) complex, which is involved in protein synthesis and, together with other initiation factors, stimulates binding of mRNA and methionyl-tRNAi to the 40S ribosome.</text>
</comment>
<dbReference type="InterPro" id="IPR011400">
    <property type="entry name" value="EIF3B"/>
</dbReference>
<keyword evidence="4 6" id="KW-0694">RNA-binding</keyword>
<dbReference type="HAMAP" id="MF_03001">
    <property type="entry name" value="eIF3b"/>
    <property type="match status" value="1"/>
</dbReference>
<organism evidence="9 10">
    <name type="scientific">Pichia kudriavzevii</name>
    <name type="common">Yeast</name>
    <name type="synonym">Issatchenkia orientalis</name>
    <dbReference type="NCBI Taxonomy" id="4909"/>
    <lineage>
        <taxon>Eukaryota</taxon>
        <taxon>Fungi</taxon>
        <taxon>Dikarya</taxon>
        <taxon>Ascomycota</taxon>
        <taxon>Saccharomycotina</taxon>
        <taxon>Pichiomycetes</taxon>
        <taxon>Pichiales</taxon>
        <taxon>Pichiaceae</taxon>
        <taxon>Pichia</taxon>
    </lineage>
</organism>
<dbReference type="GO" id="GO:0033290">
    <property type="term" value="C:eukaryotic 48S preinitiation complex"/>
    <property type="evidence" value="ECO:0007669"/>
    <property type="project" value="UniProtKB-UniRule"/>
</dbReference>
<dbReference type="CDD" id="cd12278">
    <property type="entry name" value="RRM_eIF3B"/>
    <property type="match status" value="1"/>
</dbReference>
<accession>A0A2U9R538</accession>
<evidence type="ECO:0000256" key="4">
    <source>
        <dbReference type="ARBA" id="ARBA00022884"/>
    </source>
</evidence>
<proteinExistence type="inferred from homology"/>
<dbReference type="SUPFAM" id="SSF54928">
    <property type="entry name" value="RNA-binding domain, RBD"/>
    <property type="match status" value="1"/>
</dbReference>
<dbReference type="Proteomes" id="UP000249293">
    <property type="component" value="Chromosome 3"/>
</dbReference>
<evidence type="ECO:0000256" key="7">
    <source>
        <dbReference type="PIRNR" id="PIRNR036424"/>
    </source>
</evidence>
<evidence type="ECO:0000256" key="3">
    <source>
        <dbReference type="ARBA" id="ARBA00022540"/>
    </source>
</evidence>
<dbReference type="PROSITE" id="PS50102">
    <property type="entry name" value="RRM"/>
    <property type="match status" value="1"/>
</dbReference>
<dbReference type="PIRSF" id="PIRSF036424">
    <property type="entry name" value="eIF3b"/>
    <property type="match status" value="1"/>
</dbReference>
<dbReference type="OrthoDB" id="10250414at2759"/>
<dbReference type="VEuPathDB" id="FungiDB:C5L36_0C04030"/>
<evidence type="ECO:0000256" key="2">
    <source>
        <dbReference type="ARBA" id="ARBA00022490"/>
    </source>
</evidence>
<keyword evidence="10" id="KW-1185">Reference proteome</keyword>
<evidence type="ECO:0000256" key="6">
    <source>
        <dbReference type="HAMAP-Rule" id="MF_03001"/>
    </source>
</evidence>
<feature type="domain" description="RRM" evidence="8">
    <location>
        <begin position="62"/>
        <end position="145"/>
    </location>
</feature>
<comment type="function">
    <text evidence="6">RNA-binding component of the eukaryotic translation initiation factor 3 (eIF-3) complex, which is involved in protein synthesis of a specialized repertoire of mRNAs and, together with other initiation factors, stimulates binding of mRNA and methionyl-tRNAi to the 40S ribosome. The eIF-3 complex specifically targets and initiates translation of a subset of mRNAs involved in cell proliferation.</text>
</comment>
<dbReference type="GO" id="GO:0016282">
    <property type="term" value="C:eukaryotic 43S preinitiation complex"/>
    <property type="evidence" value="ECO:0007669"/>
    <property type="project" value="UniProtKB-UniRule"/>
</dbReference>
<protein>
    <recommendedName>
        <fullName evidence="6">Eukaryotic translation initiation factor 3 subunit B</fullName>
        <shortName evidence="6">eIF3b</shortName>
    </recommendedName>
    <alternativeName>
        <fullName evidence="6">Eukaryotic translation initiation factor 3 90 kDa subunit homolog</fullName>
        <shortName evidence="6">eIF3 p90</shortName>
    </alternativeName>
    <alternativeName>
        <fullName evidence="6">Translation initiation factor eIF3, p90 subunit homolog</fullName>
    </alternativeName>
</protein>
<dbReference type="PANTHER" id="PTHR14068:SF0">
    <property type="entry name" value="EUKARYOTIC TRANSLATION INITIATION FACTOR 3 SUBUNIT B"/>
    <property type="match status" value="1"/>
</dbReference>
<evidence type="ECO:0000313" key="9">
    <source>
        <dbReference type="EMBL" id="AWU76467.1"/>
    </source>
</evidence>
<dbReference type="EMBL" id="CP028775">
    <property type="protein sequence ID" value="AWU76467.1"/>
    <property type="molecule type" value="Genomic_DNA"/>
</dbReference>
<comment type="similarity">
    <text evidence="6 7">Belongs to the eIF-3 subunit B family.</text>
</comment>
<evidence type="ECO:0000256" key="1">
    <source>
        <dbReference type="ARBA" id="ARBA00004496"/>
    </source>
</evidence>
<dbReference type="GO" id="GO:0001732">
    <property type="term" value="P:formation of cytoplasmic translation initiation complex"/>
    <property type="evidence" value="ECO:0007669"/>
    <property type="project" value="UniProtKB-UniRule"/>
</dbReference>
<dbReference type="SMART" id="SM00360">
    <property type="entry name" value="RRM"/>
    <property type="match status" value="1"/>
</dbReference>